<organism evidence="9 10">
    <name type="scientific">Perilla frutescens var. hirtella</name>
    <name type="common">Perilla citriodora</name>
    <name type="synonym">Perilla setoyensis</name>
    <dbReference type="NCBI Taxonomy" id="608512"/>
    <lineage>
        <taxon>Eukaryota</taxon>
        <taxon>Viridiplantae</taxon>
        <taxon>Streptophyta</taxon>
        <taxon>Embryophyta</taxon>
        <taxon>Tracheophyta</taxon>
        <taxon>Spermatophyta</taxon>
        <taxon>Magnoliopsida</taxon>
        <taxon>eudicotyledons</taxon>
        <taxon>Gunneridae</taxon>
        <taxon>Pentapetalae</taxon>
        <taxon>asterids</taxon>
        <taxon>lamiids</taxon>
        <taxon>Lamiales</taxon>
        <taxon>Lamiaceae</taxon>
        <taxon>Nepetoideae</taxon>
        <taxon>Elsholtzieae</taxon>
        <taxon>Perilla</taxon>
    </lineage>
</organism>
<dbReference type="InterPro" id="IPR006564">
    <property type="entry name" value="Znf_PMZ"/>
</dbReference>
<keyword evidence="10" id="KW-1185">Reference proteome</keyword>
<dbReference type="Pfam" id="PF10551">
    <property type="entry name" value="MULE"/>
    <property type="match status" value="1"/>
</dbReference>
<dbReference type="PANTHER" id="PTHR31669:SF62">
    <property type="entry name" value="PROTEIN FAR1-RELATED SEQUENCE 1"/>
    <property type="match status" value="1"/>
</dbReference>
<evidence type="ECO:0000313" key="10">
    <source>
        <dbReference type="Proteomes" id="UP001190926"/>
    </source>
</evidence>
<feature type="region of interest" description="Disordered" evidence="7">
    <location>
        <begin position="1"/>
        <end position="58"/>
    </location>
</feature>
<dbReference type="AlphaFoldDB" id="A0AAD4IQE6"/>
<gene>
    <name evidence="9" type="ORF">C2S53_000619</name>
</gene>
<comment type="similarity">
    <text evidence="1 6">Belongs to the FHY3/FAR1 family.</text>
</comment>
<keyword evidence="4 6" id="KW-0862">Zinc</keyword>
<keyword evidence="2 6" id="KW-0479">Metal-binding</keyword>
<evidence type="ECO:0000313" key="9">
    <source>
        <dbReference type="EMBL" id="KAH6756851.1"/>
    </source>
</evidence>
<dbReference type="InterPro" id="IPR018289">
    <property type="entry name" value="MULE_transposase_dom"/>
</dbReference>
<protein>
    <recommendedName>
        <fullName evidence="6">Protein FAR1-RELATED SEQUENCE</fullName>
    </recommendedName>
</protein>
<dbReference type="EMBL" id="SDAM02029499">
    <property type="protein sequence ID" value="KAH6756851.1"/>
    <property type="molecule type" value="Genomic_DNA"/>
</dbReference>
<dbReference type="GO" id="GO:0008270">
    <property type="term" value="F:zinc ion binding"/>
    <property type="evidence" value="ECO:0007669"/>
    <property type="project" value="UniProtKB-UniRule"/>
</dbReference>
<accession>A0AAD4IQE6</accession>
<dbReference type="InterPro" id="IPR031052">
    <property type="entry name" value="FHY3/FAR1"/>
</dbReference>
<evidence type="ECO:0000256" key="6">
    <source>
        <dbReference type="RuleBase" id="RU367018"/>
    </source>
</evidence>
<comment type="caution">
    <text evidence="9">The sequence shown here is derived from an EMBL/GenBank/DDBJ whole genome shotgun (WGS) entry which is preliminary data.</text>
</comment>
<sequence>MRLDPEHSSSGNRNDIARVESVNGDEATVSAPKTVECGDGDKVETSSRKSSEPHESMEFDSKEEAFKFYKEHAISAGFNAIIKASRRSRISGKFIDAKFVCTRYGTKPGASVTENSSPVKKKRGRINRSWSKTDCKACMHVKRRQDGRWIVSSFVGEHNHDLVIDQADLSHVCNSNAVVQSRRKKVCVGLPLARRESNGLSSGGSSLGFREGDAQVLLEYVSCMQDENPYFFYAVDLNKEQLLRNVFWVDAKGRIDYVSFGDVVLFDTMYKRNESKLPFVPFIGMNNHFEFLLLGCAFVADESSKSSYAWLLRAWLRSMHGRAPKVILTDQDPMLKEAVAEVLPGSRHCFCLWHVLSKIQEKLGYVMRQHEKFINKFYKCILKSQTEELFEKRWGKLVDRFELRCDKWIESLHNDRLRWVPMYMKDTFLAGLSSPQRLESVVSLLDKCLLRKTSLKEFLHQYNVMLQERYEDEARADFDSWHRQPGLKSPSPYGKQMAQIYTHAVFKKFQVEVLGVVACHPKVERKDDATTIFKVHDFEENQVFRVLWNEETSDTSCACRMFEYNGFLCRHVMIVLQISGVNSIPDKYILRRWTKSVKNREAVRQVDPIESRNARYKDLYQRACKLGNEASVCQETYRIAFAAVEEAFRKCESINNSVQTLSDRSSPSNYDLHESEELIGGKTKIEEMVSGKEKVYLEQEATATGLHWDQMGQLNLRGPTLGGMAGNLENVSVGQLNSTSSSQDACRLRVERLHQMV</sequence>
<dbReference type="GO" id="GO:0005634">
    <property type="term" value="C:nucleus"/>
    <property type="evidence" value="ECO:0007669"/>
    <property type="project" value="UniProtKB-SubCell"/>
</dbReference>
<evidence type="ECO:0000256" key="2">
    <source>
        <dbReference type="ARBA" id="ARBA00022723"/>
    </source>
</evidence>
<keyword evidence="6" id="KW-0539">Nucleus</keyword>
<comment type="function">
    <text evidence="6">Putative transcription activator involved in regulating light control of development.</text>
</comment>
<evidence type="ECO:0000259" key="8">
    <source>
        <dbReference type="PROSITE" id="PS50966"/>
    </source>
</evidence>
<feature type="domain" description="SWIM-type" evidence="8">
    <location>
        <begin position="544"/>
        <end position="580"/>
    </location>
</feature>
<dbReference type="InterPro" id="IPR007527">
    <property type="entry name" value="Znf_SWIM"/>
</dbReference>
<comment type="subcellular location">
    <subcellularLocation>
        <location evidence="6">Nucleus</location>
    </subcellularLocation>
</comment>
<dbReference type="Proteomes" id="UP001190926">
    <property type="component" value="Unassembled WGS sequence"/>
</dbReference>
<proteinExistence type="inferred from homology"/>
<dbReference type="Pfam" id="PF03101">
    <property type="entry name" value="FAR1"/>
    <property type="match status" value="1"/>
</dbReference>
<reference evidence="9 10" key="1">
    <citation type="journal article" date="2021" name="Nat. Commun.">
        <title>Incipient diploidization of the medicinal plant Perilla within 10,000 years.</title>
        <authorList>
            <person name="Zhang Y."/>
            <person name="Shen Q."/>
            <person name="Leng L."/>
            <person name="Zhang D."/>
            <person name="Chen S."/>
            <person name="Shi Y."/>
            <person name="Ning Z."/>
            <person name="Chen S."/>
        </authorList>
    </citation>
    <scope>NUCLEOTIDE SEQUENCE [LARGE SCALE GENOMIC DNA]</scope>
    <source>
        <strain evidence="10">cv. PC099</strain>
    </source>
</reference>
<evidence type="ECO:0000256" key="4">
    <source>
        <dbReference type="ARBA" id="ARBA00022833"/>
    </source>
</evidence>
<evidence type="ECO:0000256" key="3">
    <source>
        <dbReference type="ARBA" id="ARBA00022771"/>
    </source>
</evidence>
<name>A0AAD4IQE6_PERFH</name>
<dbReference type="GO" id="GO:0006355">
    <property type="term" value="P:regulation of DNA-templated transcription"/>
    <property type="evidence" value="ECO:0007669"/>
    <property type="project" value="UniProtKB-UniRule"/>
</dbReference>
<evidence type="ECO:0000256" key="5">
    <source>
        <dbReference type="PROSITE-ProRule" id="PRU00325"/>
    </source>
</evidence>
<dbReference type="InterPro" id="IPR004330">
    <property type="entry name" value="FAR1_DNA_bnd_dom"/>
</dbReference>
<dbReference type="PANTHER" id="PTHR31669">
    <property type="entry name" value="PROTEIN FAR1-RELATED SEQUENCE 10-RELATED"/>
    <property type="match status" value="1"/>
</dbReference>
<evidence type="ECO:0000256" key="1">
    <source>
        <dbReference type="ARBA" id="ARBA00005889"/>
    </source>
</evidence>
<dbReference type="PROSITE" id="PS50966">
    <property type="entry name" value="ZF_SWIM"/>
    <property type="match status" value="1"/>
</dbReference>
<keyword evidence="3 5" id="KW-0863">Zinc-finger</keyword>
<dbReference type="SMART" id="SM00575">
    <property type="entry name" value="ZnF_PMZ"/>
    <property type="match status" value="1"/>
</dbReference>
<dbReference type="Pfam" id="PF04434">
    <property type="entry name" value="SWIM"/>
    <property type="match status" value="1"/>
</dbReference>
<evidence type="ECO:0000256" key="7">
    <source>
        <dbReference type="SAM" id="MobiDB-lite"/>
    </source>
</evidence>
<feature type="compositionally biased region" description="Basic and acidic residues" evidence="7">
    <location>
        <begin position="39"/>
        <end position="58"/>
    </location>
</feature>